<name>A0A0A2WFC4_9GAMM</name>
<dbReference type="OrthoDB" id="5974215at2"/>
<sequence length="121" mass="12999">MSVAARPGTPGATRTCPHCKATILESASVCPACRGHLRYDDAAIARAKTAIQPLQIEGTISPPDGDTIYEYSMVLSIKNDRGEEVARQVVGVGALQPDEKRTFSVFVEMTEATGAKAKRRH</sequence>
<reference evidence="1 2" key="1">
    <citation type="submission" date="2014-09" db="EMBL/GenBank/DDBJ databases">
        <title>Genome sequences of Lysobacter dokdonensis DS-58.</title>
        <authorList>
            <person name="Kim J.F."/>
            <person name="Kwak M.-J."/>
        </authorList>
    </citation>
    <scope>NUCLEOTIDE SEQUENCE [LARGE SCALE GENOMIC DNA]</scope>
    <source>
        <strain evidence="1 2">DS-58</strain>
    </source>
</reference>
<gene>
    <name evidence="1" type="ORF">LF41_477</name>
</gene>
<dbReference type="Proteomes" id="UP000030518">
    <property type="component" value="Unassembled WGS sequence"/>
</dbReference>
<evidence type="ECO:0000313" key="1">
    <source>
        <dbReference type="EMBL" id="KGQ18453.1"/>
    </source>
</evidence>
<dbReference type="STRING" id="1300345.LF41_477"/>
<evidence type="ECO:0000313" key="2">
    <source>
        <dbReference type="Proteomes" id="UP000030518"/>
    </source>
</evidence>
<dbReference type="AlphaFoldDB" id="A0A0A2WFC4"/>
<protein>
    <submittedName>
        <fullName evidence="1">Uncharacterized protein</fullName>
    </submittedName>
</protein>
<proteinExistence type="predicted"/>
<dbReference type="eggNOG" id="ENOG5032B8F">
    <property type="taxonomic scope" value="Bacteria"/>
</dbReference>
<organism evidence="1 2">
    <name type="scientific">Lysobacter dokdonensis DS-58</name>
    <dbReference type="NCBI Taxonomy" id="1300345"/>
    <lineage>
        <taxon>Bacteria</taxon>
        <taxon>Pseudomonadati</taxon>
        <taxon>Pseudomonadota</taxon>
        <taxon>Gammaproteobacteria</taxon>
        <taxon>Lysobacterales</taxon>
        <taxon>Lysobacteraceae</taxon>
        <taxon>Noviluteimonas</taxon>
    </lineage>
</organism>
<keyword evidence="2" id="KW-1185">Reference proteome</keyword>
<dbReference type="RefSeq" id="WP_036169680.1">
    <property type="nucleotide sequence ID" value="NZ_JRKJ01000018.1"/>
</dbReference>
<dbReference type="PATRIC" id="fig|1300345.3.peg.2150"/>
<accession>A0A0A2WFC4</accession>
<comment type="caution">
    <text evidence="1">The sequence shown here is derived from an EMBL/GenBank/DDBJ whole genome shotgun (WGS) entry which is preliminary data.</text>
</comment>
<dbReference type="EMBL" id="JRKJ01000018">
    <property type="protein sequence ID" value="KGQ18453.1"/>
    <property type="molecule type" value="Genomic_DNA"/>
</dbReference>